<evidence type="ECO:0000256" key="1">
    <source>
        <dbReference type="SAM" id="MobiDB-lite"/>
    </source>
</evidence>
<evidence type="ECO:0000313" key="2">
    <source>
        <dbReference type="EMBL" id="KAH1171261.1"/>
    </source>
</evidence>
<accession>A0A9D3X0R9</accession>
<feature type="region of interest" description="Disordered" evidence="1">
    <location>
        <begin position="143"/>
        <end position="233"/>
    </location>
</feature>
<evidence type="ECO:0008006" key="4">
    <source>
        <dbReference type="Google" id="ProtNLM"/>
    </source>
</evidence>
<organism evidence="2 3">
    <name type="scientific">Mauremys mutica</name>
    <name type="common">yellowpond turtle</name>
    <dbReference type="NCBI Taxonomy" id="74926"/>
    <lineage>
        <taxon>Eukaryota</taxon>
        <taxon>Metazoa</taxon>
        <taxon>Chordata</taxon>
        <taxon>Craniata</taxon>
        <taxon>Vertebrata</taxon>
        <taxon>Euteleostomi</taxon>
        <taxon>Archelosauria</taxon>
        <taxon>Testudinata</taxon>
        <taxon>Testudines</taxon>
        <taxon>Cryptodira</taxon>
        <taxon>Durocryptodira</taxon>
        <taxon>Testudinoidea</taxon>
        <taxon>Geoemydidae</taxon>
        <taxon>Geoemydinae</taxon>
        <taxon>Mauremys</taxon>
    </lineage>
</organism>
<dbReference type="CDD" id="cd11537">
    <property type="entry name" value="NTP-PPase_RS21-C6_like"/>
    <property type="match status" value="1"/>
</dbReference>
<proteinExistence type="predicted"/>
<dbReference type="EMBL" id="JAHDVG010000483">
    <property type="protein sequence ID" value="KAH1171261.1"/>
    <property type="molecule type" value="Genomic_DNA"/>
</dbReference>
<gene>
    <name evidence="2" type="ORF">KIL84_006879</name>
</gene>
<dbReference type="InterPro" id="IPR052555">
    <property type="entry name" value="dCTP_Pyrophosphatase"/>
</dbReference>
<dbReference type="SUPFAM" id="SSF101386">
    <property type="entry name" value="all-alpha NTP pyrophosphatases"/>
    <property type="match status" value="1"/>
</dbReference>
<feature type="region of interest" description="Disordered" evidence="1">
    <location>
        <begin position="1"/>
        <end position="38"/>
    </location>
</feature>
<dbReference type="PANTHER" id="PTHR46523:SF1">
    <property type="entry name" value="DCTP PYROPHOSPHATASE 1"/>
    <property type="match status" value="1"/>
</dbReference>
<comment type="caution">
    <text evidence="2">The sequence shown here is derived from an EMBL/GenBank/DDBJ whole genome shotgun (WGS) entry which is preliminary data.</text>
</comment>
<reference evidence="2" key="1">
    <citation type="submission" date="2021-09" db="EMBL/GenBank/DDBJ databases">
        <title>The genome of Mauremys mutica provides insights into the evolution of semi-aquatic lifestyle.</title>
        <authorList>
            <person name="Gong S."/>
            <person name="Gao Y."/>
        </authorList>
    </citation>
    <scope>NUCLEOTIDE SEQUENCE</scope>
    <source>
        <strain evidence="2">MM-2020</strain>
        <tissue evidence="2">Muscle</tissue>
    </source>
</reference>
<dbReference type="Pfam" id="PF12643">
    <property type="entry name" value="MazG-like"/>
    <property type="match status" value="1"/>
</dbReference>
<dbReference type="AlphaFoldDB" id="A0A9D3X0R9"/>
<dbReference type="GO" id="GO:0005829">
    <property type="term" value="C:cytosol"/>
    <property type="evidence" value="ECO:0007669"/>
    <property type="project" value="TreeGrafter"/>
</dbReference>
<dbReference type="InterPro" id="IPR025984">
    <property type="entry name" value="DCTPP"/>
</dbReference>
<feature type="compositionally biased region" description="Basic and acidic residues" evidence="1">
    <location>
        <begin position="201"/>
        <end position="212"/>
    </location>
</feature>
<dbReference type="Gene3D" id="1.10.287.1080">
    <property type="entry name" value="MazG-like"/>
    <property type="match status" value="1"/>
</dbReference>
<name>A0A9D3X0R9_9SAUR</name>
<evidence type="ECO:0000313" key="3">
    <source>
        <dbReference type="Proteomes" id="UP000827986"/>
    </source>
</evidence>
<dbReference type="GO" id="GO:0042262">
    <property type="term" value="P:DNA protection"/>
    <property type="evidence" value="ECO:0007669"/>
    <property type="project" value="TreeGrafter"/>
</dbReference>
<sequence>MAGARREGSEGAQSPVKIPEAEDPGAEGGTPGAFTFSADPSLEDIRRLQAEFVAERGWGRFHQPRNLLLALVGEVGEVAELFQWRAEPEARAGLPGWAPGERAALAEELSDVLLYLVSLAQQCRVDLPRAALRKLERNRARYPAARAHGSARKYTHYQAAGPTDAQRRAGPTDAQRRDGPTDAQRRAGPTDAQRRAGPTDAQRRDGPTDAQRRAGPTDAQRRAGPTDACSPPD</sequence>
<protein>
    <recommendedName>
        <fullName evidence="4">dCTP pyrophosphatase 1</fullName>
    </recommendedName>
</protein>
<dbReference type="PANTHER" id="PTHR46523">
    <property type="entry name" value="DCTP PYROPHOSPHATASE 1"/>
    <property type="match status" value="1"/>
</dbReference>
<dbReference type="GO" id="GO:0047840">
    <property type="term" value="F:dCTP diphosphatase activity"/>
    <property type="evidence" value="ECO:0007669"/>
    <property type="project" value="TreeGrafter"/>
</dbReference>
<dbReference type="GO" id="GO:0006253">
    <property type="term" value="P:dCTP catabolic process"/>
    <property type="evidence" value="ECO:0007669"/>
    <property type="project" value="TreeGrafter"/>
</dbReference>
<dbReference type="Proteomes" id="UP000827986">
    <property type="component" value="Unassembled WGS sequence"/>
</dbReference>
<keyword evidence="3" id="KW-1185">Reference proteome</keyword>
<feature type="compositionally biased region" description="Basic and acidic residues" evidence="1">
    <location>
        <begin position="174"/>
        <end position="185"/>
    </location>
</feature>